<dbReference type="Pfam" id="PF10768">
    <property type="entry name" value="FliX"/>
    <property type="match status" value="1"/>
</dbReference>
<evidence type="ECO:0000313" key="2">
    <source>
        <dbReference type="EMBL" id="KKB10550.1"/>
    </source>
</evidence>
<keyword evidence="3" id="KW-1185">Reference proteome</keyword>
<dbReference type="GO" id="GO:0044781">
    <property type="term" value="P:bacterial-type flagellum organization"/>
    <property type="evidence" value="ECO:0007669"/>
    <property type="project" value="InterPro"/>
</dbReference>
<sequence>MRIEANFRTSGVASRSGVGQAQGGGEFRLGEAAASARAGSAPLVSGPASIGALLALQAVGDATEGRRRQAIKRGRTLLDTLEEMRADFLAGRANPAMLDRLATILSEERETAEPQLDALLDDIELRVRVELAKHGR</sequence>
<evidence type="ECO:0000313" key="3">
    <source>
        <dbReference type="Proteomes" id="UP000033632"/>
    </source>
</evidence>
<dbReference type="AlphaFoldDB" id="A0A0F5FPR6"/>
<reference evidence="2 3" key="1">
    <citation type="submission" date="2015-03" db="EMBL/GenBank/DDBJ databases">
        <authorList>
            <person name="Hassan Y.I."/>
            <person name="Lepp D."/>
            <person name="Li X.-Z."/>
            <person name="Zhou T."/>
        </authorList>
    </citation>
    <scope>NUCLEOTIDE SEQUENCE [LARGE SCALE GENOMIC DNA]</scope>
    <source>
        <strain evidence="2 3">BD-c194</strain>
    </source>
</reference>
<feature type="region of interest" description="Disordered" evidence="1">
    <location>
        <begin position="1"/>
        <end position="24"/>
    </location>
</feature>
<dbReference type="STRING" id="443610.VE25_17605"/>
<gene>
    <name evidence="2" type="ORF">VE25_17605</name>
</gene>
<name>A0A0F5FPR6_9HYPH</name>
<evidence type="ECO:0008006" key="4">
    <source>
        <dbReference type="Google" id="ProtNLM"/>
    </source>
</evidence>
<dbReference type="InterPro" id="IPR019704">
    <property type="entry name" value="Flagellar_assmbl_FliX_class2"/>
</dbReference>
<dbReference type="OrthoDB" id="8005693at2"/>
<dbReference type="EMBL" id="JZEX01000147">
    <property type="protein sequence ID" value="KKB10550.1"/>
    <property type="molecule type" value="Genomic_DNA"/>
</dbReference>
<organism evidence="2 3">
    <name type="scientific">Devosia geojensis</name>
    <dbReference type="NCBI Taxonomy" id="443610"/>
    <lineage>
        <taxon>Bacteria</taxon>
        <taxon>Pseudomonadati</taxon>
        <taxon>Pseudomonadota</taxon>
        <taxon>Alphaproteobacteria</taxon>
        <taxon>Hyphomicrobiales</taxon>
        <taxon>Devosiaceae</taxon>
        <taxon>Devosia</taxon>
    </lineage>
</organism>
<accession>A0A0F5FPR6</accession>
<proteinExistence type="predicted"/>
<dbReference type="RefSeq" id="WP_046109962.1">
    <property type="nucleotide sequence ID" value="NZ_JZEX01000147.1"/>
</dbReference>
<comment type="caution">
    <text evidence="2">The sequence shown here is derived from an EMBL/GenBank/DDBJ whole genome shotgun (WGS) entry which is preliminary data.</text>
</comment>
<dbReference type="Proteomes" id="UP000033632">
    <property type="component" value="Unassembled WGS sequence"/>
</dbReference>
<feature type="compositionally biased region" description="Polar residues" evidence="1">
    <location>
        <begin position="7"/>
        <end position="19"/>
    </location>
</feature>
<protein>
    <recommendedName>
        <fullName evidence="4">Flagellar assembly regulator FliX</fullName>
    </recommendedName>
</protein>
<dbReference type="PATRIC" id="fig|443610.3.peg.1822"/>
<evidence type="ECO:0000256" key="1">
    <source>
        <dbReference type="SAM" id="MobiDB-lite"/>
    </source>
</evidence>